<dbReference type="PROSITE" id="PS51464">
    <property type="entry name" value="SIS"/>
    <property type="match status" value="1"/>
</dbReference>
<dbReference type="GO" id="GO:1901135">
    <property type="term" value="P:carbohydrate derivative metabolic process"/>
    <property type="evidence" value="ECO:0007669"/>
    <property type="project" value="InterPro"/>
</dbReference>
<gene>
    <name evidence="3" type="ORF">GA0070624_2780</name>
</gene>
<dbReference type="EMBL" id="FMHV01000002">
    <property type="protein sequence ID" value="SCL23674.1"/>
    <property type="molecule type" value="Genomic_DNA"/>
</dbReference>
<dbReference type="SUPFAM" id="SSF53697">
    <property type="entry name" value="SIS domain"/>
    <property type="match status" value="1"/>
</dbReference>
<organism evidence="3 4">
    <name type="scientific">Micromonospora rhizosphaerae</name>
    <dbReference type="NCBI Taxonomy" id="568872"/>
    <lineage>
        <taxon>Bacteria</taxon>
        <taxon>Bacillati</taxon>
        <taxon>Actinomycetota</taxon>
        <taxon>Actinomycetes</taxon>
        <taxon>Micromonosporales</taxon>
        <taxon>Micromonosporaceae</taxon>
        <taxon>Micromonospora</taxon>
    </lineage>
</organism>
<keyword evidence="4" id="KW-1185">Reference proteome</keyword>
<evidence type="ECO:0000313" key="3">
    <source>
        <dbReference type="EMBL" id="SCL23674.1"/>
    </source>
</evidence>
<dbReference type="Proteomes" id="UP000199413">
    <property type="component" value="Unassembled WGS sequence"/>
</dbReference>
<protein>
    <submittedName>
        <fullName evidence="3">D-sedoheptulose 7-phosphate isomerase</fullName>
    </submittedName>
</protein>
<dbReference type="InterPro" id="IPR046348">
    <property type="entry name" value="SIS_dom_sf"/>
</dbReference>
<dbReference type="OrthoDB" id="9810929at2"/>
<feature type="compositionally biased region" description="Low complexity" evidence="1">
    <location>
        <begin position="194"/>
        <end position="212"/>
    </location>
</feature>
<feature type="compositionally biased region" description="Gly residues" evidence="1">
    <location>
        <begin position="249"/>
        <end position="258"/>
    </location>
</feature>
<dbReference type="InterPro" id="IPR001347">
    <property type="entry name" value="SIS_dom"/>
</dbReference>
<feature type="region of interest" description="Disordered" evidence="1">
    <location>
        <begin position="193"/>
        <end position="331"/>
    </location>
</feature>
<evidence type="ECO:0000256" key="1">
    <source>
        <dbReference type="SAM" id="MobiDB-lite"/>
    </source>
</evidence>
<feature type="domain" description="SIS" evidence="2">
    <location>
        <begin position="34"/>
        <end position="189"/>
    </location>
</feature>
<reference evidence="4" key="1">
    <citation type="submission" date="2016-06" db="EMBL/GenBank/DDBJ databases">
        <authorList>
            <person name="Varghese N."/>
            <person name="Submissions Spin"/>
        </authorList>
    </citation>
    <scope>NUCLEOTIDE SEQUENCE [LARGE SCALE GENOMIC DNA]</scope>
    <source>
        <strain evidence="4">DSM 45431</strain>
    </source>
</reference>
<dbReference type="Pfam" id="PF13580">
    <property type="entry name" value="SIS_2"/>
    <property type="match status" value="1"/>
</dbReference>
<dbReference type="Gene3D" id="3.40.50.10490">
    <property type="entry name" value="Glucose-6-phosphate isomerase like protein, domain 1"/>
    <property type="match status" value="1"/>
</dbReference>
<keyword evidence="3" id="KW-0413">Isomerase</keyword>
<dbReference type="GO" id="GO:0097367">
    <property type="term" value="F:carbohydrate derivative binding"/>
    <property type="evidence" value="ECO:0007669"/>
    <property type="project" value="InterPro"/>
</dbReference>
<evidence type="ECO:0000259" key="2">
    <source>
        <dbReference type="PROSITE" id="PS51464"/>
    </source>
</evidence>
<dbReference type="PANTHER" id="PTHR30390">
    <property type="entry name" value="SEDOHEPTULOSE 7-PHOSPHATE ISOMERASE / DNAA INITIATOR-ASSOCIATING FACTOR FOR REPLICATION INITIATION"/>
    <property type="match status" value="1"/>
</dbReference>
<dbReference type="GO" id="GO:0016853">
    <property type="term" value="F:isomerase activity"/>
    <property type="evidence" value="ECO:0007669"/>
    <property type="project" value="UniProtKB-KW"/>
</dbReference>
<sequence length="331" mass="34367">MRVSTLDAHLSGLAAALLPYRREAERLAGWGAELAWTLARGGRLLVAGNGGSAAEAQHLTAELVGKLRDDREPLSAIALHADTSALTAIGNDYGYHEVFARQVRAHGRADDILLLMSTSGTSTNLLTAAHAGRDTGLRCWAFTGPTPNPLADLCEEVLAVPSPDGQVVQELHLVSTHLLCEYVEQALPLVRQLPTTTGPAPTTTGTARWPGAGSDGQADDDRRTRPVSAGWTGPVLAGIGVARATPGRNGHGWNGPGIDGHAMDGHGVAGHGHNGHGVDGHALNGHGRNDHDGHSASGHGTNGDPPNRHARDGRPASGDRPRSTGTGWVES</sequence>
<accession>A0A1C6S2G7</accession>
<dbReference type="PANTHER" id="PTHR30390:SF6">
    <property type="entry name" value="DNAA INITIATOR-ASSOCIATING PROTEIN DIAA"/>
    <property type="match status" value="1"/>
</dbReference>
<dbReference type="InterPro" id="IPR050099">
    <property type="entry name" value="SIS_GmhA/DiaA_subfam"/>
</dbReference>
<dbReference type="InterPro" id="IPR035461">
    <property type="entry name" value="GmhA/DiaA"/>
</dbReference>
<dbReference type="AlphaFoldDB" id="A0A1C6S2G7"/>
<feature type="compositionally biased region" description="Gly residues" evidence="1">
    <location>
        <begin position="267"/>
        <end position="277"/>
    </location>
</feature>
<proteinExistence type="predicted"/>
<name>A0A1C6S2G7_9ACTN</name>
<dbReference type="CDD" id="cd05006">
    <property type="entry name" value="SIS_GmhA"/>
    <property type="match status" value="1"/>
</dbReference>
<dbReference type="STRING" id="568872.GA0070624_2780"/>
<feature type="compositionally biased region" description="Basic and acidic residues" evidence="1">
    <location>
        <begin position="306"/>
        <end position="322"/>
    </location>
</feature>
<evidence type="ECO:0000313" key="4">
    <source>
        <dbReference type="Proteomes" id="UP000199413"/>
    </source>
</evidence>